<keyword evidence="3" id="KW-1185">Reference proteome</keyword>
<feature type="transmembrane region" description="Helical" evidence="1">
    <location>
        <begin position="34"/>
        <end position="56"/>
    </location>
</feature>
<keyword evidence="1" id="KW-0812">Transmembrane</keyword>
<dbReference type="EMBL" id="JAFDST010000001">
    <property type="protein sequence ID" value="MBP1080754.1"/>
    <property type="molecule type" value="Genomic_DNA"/>
</dbReference>
<keyword evidence="1" id="KW-1133">Transmembrane helix</keyword>
<accession>A0ABS4CT48</accession>
<comment type="caution">
    <text evidence="2">The sequence shown here is derived from an EMBL/GenBank/DDBJ whole genome shotgun (WGS) entry which is preliminary data.</text>
</comment>
<keyword evidence="1" id="KW-0472">Membrane</keyword>
<dbReference type="RefSeq" id="WP_211086110.1">
    <property type="nucleotide sequence ID" value="NZ_JAFDST010000001.1"/>
</dbReference>
<dbReference type="Proteomes" id="UP000674416">
    <property type="component" value="Unassembled WGS sequence"/>
</dbReference>
<organism evidence="2 3">
    <name type="scientific">Bacillus capparidis</name>
    <dbReference type="NCBI Taxonomy" id="1840411"/>
    <lineage>
        <taxon>Bacteria</taxon>
        <taxon>Bacillati</taxon>
        <taxon>Bacillota</taxon>
        <taxon>Bacilli</taxon>
        <taxon>Bacillales</taxon>
        <taxon>Bacillaceae</taxon>
        <taxon>Bacillus</taxon>
    </lineage>
</organism>
<evidence type="ECO:0000256" key="1">
    <source>
        <dbReference type="SAM" id="Phobius"/>
    </source>
</evidence>
<reference evidence="2 3" key="1">
    <citation type="submission" date="2021-01" db="EMBL/GenBank/DDBJ databases">
        <title>Genomic Encyclopedia of Type Strains, Phase IV (KMG-IV): sequencing the most valuable type-strain genomes for metagenomic binning, comparative biology and taxonomic classification.</title>
        <authorList>
            <person name="Goeker M."/>
        </authorList>
    </citation>
    <scope>NUCLEOTIDE SEQUENCE [LARGE SCALE GENOMIC DNA]</scope>
    <source>
        <strain evidence="2 3">DSM 103394</strain>
    </source>
</reference>
<sequence length="59" mass="6994">MYYKKVRRDVDVLYGLPNDYWLYPYPAYPRDTGYGYALIVVLLVVLLVIGGGFWFYGYK</sequence>
<evidence type="ECO:0000313" key="3">
    <source>
        <dbReference type="Proteomes" id="UP000674416"/>
    </source>
</evidence>
<evidence type="ECO:0000313" key="2">
    <source>
        <dbReference type="EMBL" id="MBP1080754.1"/>
    </source>
</evidence>
<name>A0ABS4CT48_9BACI</name>
<gene>
    <name evidence="2" type="ORF">JOC74_001242</name>
</gene>
<proteinExistence type="predicted"/>
<evidence type="ECO:0008006" key="4">
    <source>
        <dbReference type="Google" id="ProtNLM"/>
    </source>
</evidence>
<protein>
    <recommendedName>
        <fullName evidence="4">Sporulation protein YjcZ</fullName>
    </recommendedName>
</protein>